<feature type="region of interest" description="Disordered" evidence="1">
    <location>
        <begin position="108"/>
        <end position="127"/>
    </location>
</feature>
<geneLocation type="plasmid" evidence="2">
    <name>pAWOD_2</name>
</geneLocation>
<sequence>MSTFGEITELYTKTAVLQLQRVPITKGDVVTHNLQVTIAPLLSYDNNNSKKADFAQKVVMQLSEAGISNLAIGLLGFKKAVSIEGSRHGDSAKVLYLNVNENATTNINISSSSKGQGSNSRQTQSITFQNTERYPLVRIAVSQLAKNNLDHEQSYADTLNLLKACIMRP</sequence>
<feature type="compositionally biased region" description="Low complexity" evidence="1">
    <location>
        <begin position="108"/>
        <end position="120"/>
    </location>
</feature>
<organism evidence="2">
    <name type="scientific">Aliivibrio wodanis</name>
    <dbReference type="NCBI Taxonomy" id="80852"/>
    <lineage>
        <taxon>Bacteria</taxon>
        <taxon>Pseudomonadati</taxon>
        <taxon>Pseudomonadota</taxon>
        <taxon>Gammaproteobacteria</taxon>
        <taxon>Vibrionales</taxon>
        <taxon>Vibrionaceae</taxon>
        <taxon>Aliivibrio</taxon>
    </lineage>
</organism>
<gene>
    <name evidence="2" type="ORF">AW0309160_04413</name>
</gene>
<proteinExistence type="predicted"/>
<reference evidence="2" key="1">
    <citation type="submission" date="2019-09" db="EMBL/GenBank/DDBJ databases">
        <authorList>
            <person name="Hjerde E."/>
        </authorList>
    </citation>
    <scope>NUCLEOTIDE SEQUENCE [LARGE SCALE GENOMIC DNA]</scope>
    <source>
        <strain evidence="2">06/09/160</strain>
        <plasmid evidence="2">pAWOD_2</plasmid>
    </source>
</reference>
<dbReference type="EMBL" id="LR721753">
    <property type="protein sequence ID" value="VVV06919.1"/>
    <property type="molecule type" value="Genomic_DNA"/>
</dbReference>
<dbReference type="RefSeq" id="WP_192957826.1">
    <property type="nucleotide sequence ID" value="NZ_LR721753.1"/>
</dbReference>
<keyword evidence="2" id="KW-0614">Plasmid</keyword>
<evidence type="ECO:0000256" key="1">
    <source>
        <dbReference type="SAM" id="MobiDB-lite"/>
    </source>
</evidence>
<name>A0A5Q4ZYH9_9GAMM</name>
<accession>A0A5Q4ZYH9</accession>
<evidence type="ECO:0000313" key="2">
    <source>
        <dbReference type="EMBL" id="VVV06919.1"/>
    </source>
</evidence>
<dbReference type="AlphaFoldDB" id="A0A5Q4ZYH9"/>
<protein>
    <submittedName>
        <fullName evidence="2">Uncharacterized protein</fullName>
    </submittedName>
</protein>